<dbReference type="HOGENOM" id="CLU_025810_5_3_11"/>
<name>A0A023X4Q4_RUBRA</name>
<keyword evidence="6" id="KW-1185">Reference proteome</keyword>
<dbReference type="PATRIC" id="fig|42256.3.peg.2202"/>
<dbReference type="AlphaFoldDB" id="A0A023X4Q4"/>
<reference evidence="4 6" key="1">
    <citation type="submission" date="2014-03" db="EMBL/GenBank/DDBJ databases">
        <title>Complete genome sequence of the Radio-Resistant Rubrobacter radiotolerans RSPS-4.</title>
        <authorList>
            <person name="Egas C.C."/>
            <person name="Barroso C.C."/>
            <person name="Froufe H.J.C."/>
            <person name="Pacheco J.J."/>
            <person name="Albuquerque L.L."/>
            <person name="da Costa M.M.S."/>
        </authorList>
    </citation>
    <scope>NUCLEOTIDE SEQUENCE [LARGE SCALE GENOMIC DNA]</scope>
    <source>
        <strain evidence="4 6">RSPS-4</strain>
    </source>
</reference>
<keyword evidence="2" id="KW-0862">Zinc</keyword>
<dbReference type="PANTHER" id="PTHR11079">
    <property type="entry name" value="CYTOSINE DEAMINASE FAMILY MEMBER"/>
    <property type="match status" value="1"/>
</dbReference>
<dbReference type="PROSITE" id="PS51747">
    <property type="entry name" value="CYT_DCMP_DEAMINASES_2"/>
    <property type="match status" value="1"/>
</dbReference>
<keyword evidence="5" id="KW-0378">Hydrolase</keyword>
<dbReference type="STRING" id="42256.RradSPS_2164"/>
<dbReference type="InterPro" id="IPR002125">
    <property type="entry name" value="CMP_dCMP_dom"/>
</dbReference>
<dbReference type="PANTHER" id="PTHR11079:SF162">
    <property type="entry name" value="RIBOFLAVIN BIOSYNTHESIS PROTEIN PYRD, CHLOROPLASTIC"/>
    <property type="match status" value="1"/>
</dbReference>
<evidence type="ECO:0000313" key="4">
    <source>
        <dbReference type="EMBL" id="AHY47447.1"/>
    </source>
</evidence>
<dbReference type="Proteomes" id="UP001281130">
    <property type="component" value="Unassembled WGS sequence"/>
</dbReference>
<proteinExistence type="predicted"/>
<dbReference type="GO" id="GO:0008270">
    <property type="term" value="F:zinc ion binding"/>
    <property type="evidence" value="ECO:0007669"/>
    <property type="project" value="InterPro"/>
</dbReference>
<dbReference type="KEGG" id="rrd:RradSPS_2164"/>
<dbReference type="PROSITE" id="PS00903">
    <property type="entry name" value="CYT_DCMP_DEAMINASES_1"/>
    <property type="match status" value="1"/>
</dbReference>
<dbReference type="SUPFAM" id="SSF53927">
    <property type="entry name" value="Cytidine deaminase-like"/>
    <property type="match status" value="1"/>
</dbReference>
<dbReference type="EC" id="3.5.4.33" evidence="5"/>
<dbReference type="Proteomes" id="UP000025229">
    <property type="component" value="Chromosome"/>
</dbReference>
<dbReference type="RefSeq" id="WP_038682643.1">
    <property type="nucleotide sequence ID" value="NZ_CP007514.1"/>
</dbReference>
<evidence type="ECO:0000313" key="5">
    <source>
        <dbReference type="EMBL" id="MDX5894850.1"/>
    </source>
</evidence>
<dbReference type="EMBL" id="CP007514">
    <property type="protein sequence ID" value="AHY47447.1"/>
    <property type="molecule type" value="Genomic_DNA"/>
</dbReference>
<evidence type="ECO:0000313" key="6">
    <source>
        <dbReference type="Proteomes" id="UP000025229"/>
    </source>
</evidence>
<sequence length="156" mass="16753">MSRERDTQHMRRAVELARKNPDAPFGCVIAAPDGTRVSEAYNEPGNPVRHAEAAAIYDLAERLAGRGTDADWSDLTLYTTAEPCPMCAGAILWSGLGRVVVGTSLETLVALGLPQINVSLREVAERASDDFVRPEIEAGLLEAECDALYRGLARGG</sequence>
<feature type="domain" description="CMP/dCMP-type deaminase" evidence="3">
    <location>
        <begin position="4"/>
        <end position="115"/>
    </location>
</feature>
<dbReference type="Gene3D" id="3.40.140.10">
    <property type="entry name" value="Cytidine Deaminase, domain 2"/>
    <property type="match status" value="1"/>
</dbReference>
<dbReference type="eggNOG" id="COG0590">
    <property type="taxonomic scope" value="Bacteria"/>
</dbReference>
<accession>A0A023X4Q4</accession>
<dbReference type="InterPro" id="IPR016193">
    <property type="entry name" value="Cytidine_deaminase-like"/>
</dbReference>
<reference evidence="5" key="2">
    <citation type="submission" date="2023-11" db="EMBL/GenBank/DDBJ databases">
        <title>MicrobeMod: A computational toolkit for identifying prokaryotic methylation and restriction-modification with nanopore sequencing.</title>
        <authorList>
            <person name="Crits-Christoph A."/>
            <person name="Kang S.C."/>
            <person name="Lee H."/>
            <person name="Ostrov N."/>
        </authorList>
    </citation>
    <scope>NUCLEOTIDE SEQUENCE</scope>
    <source>
        <strain evidence="5">ATCC 51242</strain>
    </source>
</reference>
<keyword evidence="1" id="KW-0479">Metal-binding</keyword>
<evidence type="ECO:0000259" key="3">
    <source>
        <dbReference type="PROSITE" id="PS51747"/>
    </source>
</evidence>
<dbReference type="Pfam" id="PF00383">
    <property type="entry name" value="dCMP_cyt_deam_1"/>
    <property type="match status" value="1"/>
</dbReference>
<gene>
    <name evidence="4" type="ORF">RradSPS_2164</name>
    <name evidence="5" type="ORF">SIL72_12550</name>
</gene>
<protein>
    <submittedName>
        <fullName evidence="4">Cytosine/adenosine deaminase</fullName>
    </submittedName>
    <submittedName>
        <fullName evidence="5">Nucleoside deaminase</fullName>
        <ecNumber evidence="5">3.5.4.33</ecNumber>
    </submittedName>
</protein>
<evidence type="ECO:0000256" key="2">
    <source>
        <dbReference type="ARBA" id="ARBA00022833"/>
    </source>
</evidence>
<evidence type="ECO:0000256" key="1">
    <source>
        <dbReference type="ARBA" id="ARBA00022723"/>
    </source>
</evidence>
<dbReference type="CDD" id="cd01285">
    <property type="entry name" value="nucleoside_deaminase"/>
    <property type="match status" value="1"/>
</dbReference>
<organism evidence="4 6">
    <name type="scientific">Rubrobacter radiotolerans</name>
    <name type="common">Arthrobacter radiotolerans</name>
    <dbReference type="NCBI Taxonomy" id="42256"/>
    <lineage>
        <taxon>Bacteria</taxon>
        <taxon>Bacillati</taxon>
        <taxon>Actinomycetota</taxon>
        <taxon>Rubrobacteria</taxon>
        <taxon>Rubrobacterales</taxon>
        <taxon>Rubrobacteraceae</taxon>
        <taxon>Rubrobacter</taxon>
    </lineage>
</organism>
<dbReference type="GO" id="GO:0052717">
    <property type="term" value="F:tRNA-specific adenosine-34 deaminase activity"/>
    <property type="evidence" value="ECO:0007669"/>
    <property type="project" value="UniProtKB-EC"/>
</dbReference>
<dbReference type="InterPro" id="IPR016192">
    <property type="entry name" value="APOBEC/CMP_deaminase_Zn-bd"/>
</dbReference>
<dbReference type="EMBL" id="JAWXXX010000001">
    <property type="protein sequence ID" value="MDX5894850.1"/>
    <property type="molecule type" value="Genomic_DNA"/>
</dbReference>